<dbReference type="EMBL" id="BX284604">
    <property type="protein sequence ID" value="CAB60599.1"/>
    <property type="molecule type" value="Genomic_DNA"/>
</dbReference>
<dbReference type="HOGENOM" id="CLU_2135737_0_0_1"/>
<accession>D5SGZ9</accession>
<gene>
    <name evidence="1" type="ORF">CELE_Y62E10A.23</name>
    <name evidence="1 3" type="ORF">Y62E10A.23</name>
</gene>
<dbReference type="FunCoup" id="D5SGZ9">
    <property type="interactions" value="90"/>
</dbReference>
<dbReference type="InParanoid" id="D5SGZ9"/>
<name>D5SGZ9_CAEEL</name>
<dbReference type="Proteomes" id="UP000001940">
    <property type="component" value="Chromosome IV"/>
</dbReference>
<dbReference type="OrthoDB" id="30840at2759"/>
<keyword evidence="4" id="KW-1267">Proteomics identification</keyword>
<dbReference type="WormBase" id="Y62E10A.23">
    <property type="protein sequence ID" value="CE22700"/>
    <property type="gene ID" value="WBGene00302964"/>
</dbReference>
<evidence type="ECO:0000313" key="1">
    <source>
        <dbReference type="EMBL" id="CAB60599.1"/>
    </source>
</evidence>
<dbReference type="PeptideAtlas" id="D5SGZ9"/>
<dbReference type="Bgee" id="WBGene00302964">
    <property type="expression patterns" value="Expressed in embryo and 3 other cell types or tissues"/>
</dbReference>
<proteinExistence type="evidence at protein level"/>
<keyword evidence="2" id="KW-1185">Reference proteome</keyword>
<evidence type="ECO:0007829" key="4">
    <source>
        <dbReference type="PeptideAtlas" id="D5SGZ9"/>
    </source>
</evidence>
<reference evidence="1 2" key="1">
    <citation type="journal article" date="1998" name="Science">
        <title>Genome sequence of the nematode C. elegans: a platform for investigating biology.</title>
        <authorList>
            <consortium name="The C. elegans sequencing consortium"/>
            <person name="Sulson J.E."/>
            <person name="Waterston R."/>
        </authorList>
    </citation>
    <scope>NUCLEOTIDE SEQUENCE [LARGE SCALE GENOMIC DNA]</scope>
    <source>
        <strain evidence="1 2">Bristol N2</strain>
    </source>
</reference>
<dbReference type="IntAct" id="D5SGZ9">
    <property type="interactions" value="1"/>
</dbReference>
<dbReference type="AGR" id="WB:WBGene00302964"/>
<evidence type="ECO:0000313" key="2">
    <source>
        <dbReference type="Proteomes" id="UP000001940"/>
    </source>
</evidence>
<dbReference type="AlphaFoldDB" id="D5SGZ9"/>
<sequence>MSKEVIKPSAESYLNKLYADLFHLVNSVEKGSGSELTVRLRNVEADIASFKDALKSIPDIGVEEYKERRKIAALYKQIEKKDELLDELAAFSLDAALKKPDGEQKQRSESGDK</sequence>
<protein>
    <submittedName>
        <fullName evidence="1">Mediator complex subunit 9</fullName>
    </submittedName>
</protein>
<organism evidence="1 2">
    <name type="scientific">Caenorhabditis elegans</name>
    <dbReference type="NCBI Taxonomy" id="6239"/>
    <lineage>
        <taxon>Eukaryota</taxon>
        <taxon>Metazoa</taxon>
        <taxon>Ecdysozoa</taxon>
        <taxon>Nematoda</taxon>
        <taxon>Chromadorea</taxon>
        <taxon>Rhabditida</taxon>
        <taxon>Rhabditina</taxon>
        <taxon>Rhabditomorpha</taxon>
        <taxon>Rhabditoidea</taxon>
        <taxon>Rhabditidae</taxon>
        <taxon>Peloderinae</taxon>
        <taxon>Caenorhabditis</taxon>
    </lineage>
</organism>
<evidence type="ECO:0000313" key="3">
    <source>
        <dbReference type="WormBase" id="Y62E10A.23"/>
    </source>
</evidence>
<dbReference type="SMR" id="D5SGZ9"/>